<reference evidence="2 3" key="1">
    <citation type="submission" date="2012-02" db="EMBL/GenBank/DDBJ databases">
        <title>Whole genome shotgun sequence of Escherichia hermannii NBRC 105704.</title>
        <authorList>
            <person name="Yoshida I."/>
            <person name="Hosoyama A."/>
            <person name="Tsuchikane K."/>
            <person name="Katsumata H."/>
            <person name="Yamazaki S."/>
            <person name="Fujita N."/>
        </authorList>
    </citation>
    <scope>NUCLEOTIDE SEQUENCE [LARGE SCALE GENOMIC DNA]</scope>
    <source>
        <strain evidence="2 3">NBRC 105704</strain>
    </source>
</reference>
<dbReference type="GeneID" id="92828502"/>
<feature type="domain" description="Transcriptional regulator MlrA-like C-terminal" evidence="1">
    <location>
        <begin position="2"/>
        <end position="70"/>
    </location>
</feature>
<dbReference type="RefSeq" id="WP_002435692.1">
    <property type="nucleotide sequence ID" value="NZ_BAFF01000005.1"/>
</dbReference>
<dbReference type="Pfam" id="PF22267">
    <property type="entry name" value="MlrA_C"/>
    <property type="match status" value="1"/>
</dbReference>
<dbReference type="InterPro" id="IPR053987">
    <property type="entry name" value="MlrA-like_C"/>
</dbReference>
<accession>H5V2A7</accession>
<dbReference type="AlphaFoldDB" id="H5V2A7"/>
<dbReference type="EMBL" id="BAFF01000005">
    <property type="protein sequence ID" value="GAB52115.1"/>
    <property type="molecule type" value="Genomic_DNA"/>
</dbReference>
<proteinExistence type="predicted"/>
<evidence type="ECO:0000313" key="2">
    <source>
        <dbReference type="EMBL" id="GAB52115.1"/>
    </source>
</evidence>
<comment type="caution">
    <text evidence="2">The sequence shown here is derived from an EMBL/GenBank/DDBJ whole genome shotgun (WGS) entry which is preliminary data.</text>
</comment>
<organism evidence="2 3">
    <name type="scientific">Atlantibacter hermannii NBRC 105704</name>
    <dbReference type="NCBI Taxonomy" id="1115512"/>
    <lineage>
        <taxon>Bacteria</taxon>
        <taxon>Pseudomonadati</taxon>
        <taxon>Pseudomonadota</taxon>
        <taxon>Gammaproteobacteria</taxon>
        <taxon>Enterobacterales</taxon>
        <taxon>Enterobacteriaceae</taxon>
        <taxon>Atlantibacter</taxon>
    </lineage>
</organism>
<sequence length="75" mass="8505">MLIMGANFTDTVELWLEAIRYAGEEFHVEVLAGAISKPDLSQGSSDHILVWVERPLNAAQKARQAHGWKKACRWR</sequence>
<name>H5V2A7_ATLHE</name>
<gene>
    <name evidence="2" type="primary">mlrA</name>
    <name evidence="2" type="ORF">EH105704_05_01210</name>
</gene>
<dbReference type="eggNOG" id="COG0789">
    <property type="taxonomic scope" value="Bacteria"/>
</dbReference>
<dbReference type="Proteomes" id="UP000010297">
    <property type="component" value="Unassembled WGS sequence"/>
</dbReference>
<protein>
    <submittedName>
        <fullName evidence="2">MerR family transcriptional regulator MlrA</fullName>
    </submittedName>
</protein>
<evidence type="ECO:0000313" key="3">
    <source>
        <dbReference type="Proteomes" id="UP000010297"/>
    </source>
</evidence>
<evidence type="ECO:0000259" key="1">
    <source>
        <dbReference type="Pfam" id="PF22267"/>
    </source>
</evidence>
<keyword evidence="3" id="KW-1185">Reference proteome</keyword>